<organism evidence="4 5">
    <name type="scientific">Tigheibacillus halophilus</name>
    <dbReference type="NCBI Taxonomy" id="361280"/>
    <lineage>
        <taxon>Bacteria</taxon>
        <taxon>Bacillati</taxon>
        <taxon>Bacillota</taxon>
        <taxon>Bacilli</taxon>
        <taxon>Bacillales</taxon>
        <taxon>Bacillaceae</taxon>
        <taxon>Tigheibacillus</taxon>
    </lineage>
</organism>
<evidence type="ECO:0000313" key="5">
    <source>
        <dbReference type="Proteomes" id="UP001281447"/>
    </source>
</evidence>
<evidence type="ECO:0000256" key="3">
    <source>
        <dbReference type="ARBA" id="ARBA00022840"/>
    </source>
</evidence>
<accession>A0ABU5CBJ0</accession>
<dbReference type="InterPro" id="IPR024185">
    <property type="entry name" value="FTHF_cligase-like_sf"/>
</dbReference>
<keyword evidence="5" id="KW-1185">Reference proteome</keyword>
<reference evidence="4 5" key="1">
    <citation type="submission" date="2023-10" db="EMBL/GenBank/DDBJ databases">
        <title>Virgibacillus halophilus 5B73C genome.</title>
        <authorList>
            <person name="Miliotis G."/>
            <person name="Sengupta P."/>
            <person name="Hameed A."/>
            <person name="Chuvochina M."/>
            <person name="Mcdonagh F."/>
            <person name="Simpson A.C."/>
            <person name="Singh N.K."/>
            <person name="Rekha P.D."/>
            <person name="Raman K."/>
            <person name="Hugenholtz P."/>
            <person name="Venkateswaran K."/>
        </authorList>
    </citation>
    <scope>NUCLEOTIDE SEQUENCE [LARGE SCALE GENOMIC DNA]</scope>
    <source>
        <strain evidence="4 5">5B73C</strain>
    </source>
</reference>
<dbReference type="Pfam" id="PF01812">
    <property type="entry name" value="5-FTHF_cyc-lig"/>
    <property type="match status" value="1"/>
</dbReference>
<dbReference type="PANTHER" id="PTHR23407:SF1">
    <property type="entry name" value="5-FORMYLTETRAHYDROFOLATE CYCLO-LIGASE"/>
    <property type="match status" value="1"/>
</dbReference>
<evidence type="ECO:0000313" key="4">
    <source>
        <dbReference type="EMBL" id="MDY0396692.1"/>
    </source>
</evidence>
<dbReference type="SUPFAM" id="SSF100950">
    <property type="entry name" value="NagB/RpiA/CoA transferase-like"/>
    <property type="match status" value="1"/>
</dbReference>
<dbReference type="InterPro" id="IPR037171">
    <property type="entry name" value="NagB/RpiA_transferase-like"/>
</dbReference>
<keyword evidence="3" id="KW-0067">ATP-binding</keyword>
<evidence type="ECO:0000256" key="2">
    <source>
        <dbReference type="ARBA" id="ARBA00022741"/>
    </source>
</evidence>
<proteinExistence type="inferred from homology"/>
<comment type="similarity">
    <text evidence="1">Belongs to the 5-formyltetrahydrofolate cyclo-ligase family.</text>
</comment>
<protein>
    <submittedName>
        <fullName evidence="4">5-formyltetrahydrofolate cyclo-ligase</fullName>
    </submittedName>
</protein>
<dbReference type="Gene3D" id="3.40.50.10420">
    <property type="entry name" value="NagB/RpiA/CoA transferase-like"/>
    <property type="match status" value="1"/>
</dbReference>
<name>A0ABU5CBJ0_9BACI</name>
<dbReference type="EMBL" id="JAWDIP010000004">
    <property type="protein sequence ID" value="MDY0396692.1"/>
    <property type="molecule type" value="Genomic_DNA"/>
</dbReference>
<keyword evidence="2" id="KW-0547">Nucleotide-binding</keyword>
<comment type="caution">
    <text evidence="4">The sequence shown here is derived from an EMBL/GenBank/DDBJ whole genome shotgun (WGS) entry which is preliminary data.</text>
</comment>
<sequence length="75" mass="8834">MLLICCWFQESFLIKKGYRIGFGGGYYDRFLTDFPNDTISIIHSMQLMDQIPRESFDIPVSYILTENKLLYIKEG</sequence>
<dbReference type="InterPro" id="IPR002698">
    <property type="entry name" value="FTHF_cligase"/>
</dbReference>
<dbReference type="Proteomes" id="UP001281447">
    <property type="component" value="Unassembled WGS sequence"/>
</dbReference>
<dbReference type="PANTHER" id="PTHR23407">
    <property type="entry name" value="ATPASE INHIBITOR/5-FORMYLTETRAHYDROFOLATE CYCLO-LIGASE"/>
    <property type="match status" value="1"/>
</dbReference>
<gene>
    <name evidence="4" type="ORF">RWE15_23280</name>
</gene>
<evidence type="ECO:0000256" key="1">
    <source>
        <dbReference type="ARBA" id="ARBA00010638"/>
    </source>
</evidence>